<reference evidence="1 2" key="1">
    <citation type="submission" date="2016-11" db="EMBL/GenBank/DDBJ databases">
        <authorList>
            <consortium name="Pathogen Informatics"/>
        </authorList>
    </citation>
    <scope>NUCLEOTIDE SEQUENCE [LARGE SCALE GENOMIC DNA]</scope>
    <source>
        <strain evidence="1 2">911</strain>
    </source>
</reference>
<dbReference type="RefSeq" id="WP_074246231.1">
    <property type="nucleotide sequence ID" value="NZ_FVOJ01000001.1"/>
</dbReference>
<dbReference type="Gene3D" id="3.40.50.300">
    <property type="entry name" value="P-loop containing nucleotide triphosphate hydrolases"/>
    <property type="match status" value="1"/>
</dbReference>
<gene>
    <name evidence="1" type="ORF">SAMEA2259716_05155</name>
</gene>
<proteinExistence type="predicted"/>
<dbReference type="SUPFAM" id="SSF52540">
    <property type="entry name" value="P-loop containing nucleoside triphosphate hydrolases"/>
    <property type="match status" value="1"/>
</dbReference>
<dbReference type="InterPro" id="IPR027417">
    <property type="entry name" value="P-loop_NTPase"/>
</dbReference>
<protein>
    <submittedName>
        <fullName evidence="1">DNA segregation ATPase, FtsK/SpoIIIE family</fullName>
    </submittedName>
</protein>
<evidence type="ECO:0000313" key="1">
    <source>
        <dbReference type="EMBL" id="SKM81064.1"/>
    </source>
</evidence>
<dbReference type="Proteomes" id="UP000190074">
    <property type="component" value="Unassembled WGS sequence"/>
</dbReference>
<evidence type="ECO:0000313" key="2">
    <source>
        <dbReference type="Proteomes" id="UP000190074"/>
    </source>
</evidence>
<dbReference type="AlphaFoldDB" id="A0A1U1BKU1"/>
<dbReference type="EMBL" id="FVGW01000015">
    <property type="protein sequence ID" value="SKM81064.1"/>
    <property type="molecule type" value="Genomic_DNA"/>
</dbReference>
<name>A0A1U1BKU1_9MYCO</name>
<organism evidence="1 2">
    <name type="scientific">Mycobacteroides abscessus subsp. massiliense</name>
    <dbReference type="NCBI Taxonomy" id="1962118"/>
    <lineage>
        <taxon>Bacteria</taxon>
        <taxon>Bacillati</taxon>
        <taxon>Actinomycetota</taxon>
        <taxon>Actinomycetes</taxon>
        <taxon>Mycobacteriales</taxon>
        <taxon>Mycobacteriaceae</taxon>
        <taxon>Mycobacteroides</taxon>
        <taxon>Mycobacteroides abscessus</taxon>
    </lineage>
</organism>
<sequence length="365" mass="40069">MQIRAVNLLKRFRPATSRAAHVRPAVSLPSLALPPIHEPVQSLEIFTDPSRELDPIPLGVDDEGTAFWRSDHGGAGLLLLGETGAGATVLAKAVTEQCRTRGWQVIIADGRGTDFVGYRDCANVSYLGLPRVGIGAPEEHRRLEALVIAHRILTTRMDQRATGTSGHHVGFTPMLLVLNEFAGLITQWASQLSPEQLRQVLRMVEDLLHAGASVRCHVLIVPASGWHWQVPSAWNTLCTAVFLGPPNTRDAARFANTDAILHVGDQMSREHKGLGMLVDPGAPNVGIKLFQTFWTYSPGEEIGRPRLPDGVKDHWQQFKDQVCDRIPALYPKLCLDRRKMTQSGTAELDIAELLSLPLVVEDQPG</sequence>
<accession>A0A1U1BKU1</accession>